<proteinExistence type="predicted"/>
<dbReference type="AlphaFoldDB" id="A0A4Y3PDT6"/>
<sequence>MKESGLEVDEATLRMNLWLTQGLVLAAAAISSFWVHGWKGTLGLFSFQGWPGIGIACCVAVGIVVLNLVMEIFLPKRWQDDGSLNEKIFGAMSPGMTVMICVIVGFAEEWLFRGVIQPFAGNGWTSFLFTLVHVRYLKKPLLIVSVFGTSWLLGMLMEQQMTIWPPIVAHIVIDVSLAFYLQRTLKKAKGEEE</sequence>
<evidence type="ECO:0000256" key="1">
    <source>
        <dbReference type="SAM" id="Phobius"/>
    </source>
</evidence>
<reference evidence="3 4" key="1">
    <citation type="submission" date="2019-06" db="EMBL/GenBank/DDBJ databases">
        <title>Whole genome shotgun sequence of Brevibacillus parabrevis NBRC 12334.</title>
        <authorList>
            <person name="Hosoyama A."/>
            <person name="Uohara A."/>
            <person name="Ohji S."/>
            <person name="Ichikawa N."/>
        </authorList>
    </citation>
    <scope>NUCLEOTIDE SEQUENCE [LARGE SCALE GENOMIC DNA]</scope>
    <source>
        <strain evidence="3 4">NBRC 12334</strain>
    </source>
</reference>
<keyword evidence="1" id="KW-0812">Transmembrane</keyword>
<dbReference type="GeneID" id="87613652"/>
<feature type="transmembrane region" description="Helical" evidence="1">
    <location>
        <begin position="89"/>
        <end position="108"/>
    </location>
</feature>
<keyword evidence="3" id="KW-0645">Protease</keyword>
<dbReference type="GO" id="GO:0004175">
    <property type="term" value="F:endopeptidase activity"/>
    <property type="evidence" value="ECO:0007669"/>
    <property type="project" value="UniProtKB-ARBA"/>
</dbReference>
<evidence type="ECO:0000313" key="4">
    <source>
        <dbReference type="Proteomes" id="UP000316882"/>
    </source>
</evidence>
<dbReference type="GO" id="GO:0006508">
    <property type="term" value="P:proteolysis"/>
    <property type="evidence" value="ECO:0007669"/>
    <property type="project" value="UniProtKB-KW"/>
</dbReference>
<feature type="transmembrane region" description="Helical" evidence="1">
    <location>
        <begin position="163"/>
        <end position="181"/>
    </location>
</feature>
<keyword evidence="3" id="KW-0378">Hydrolase</keyword>
<protein>
    <submittedName>
        <fullName evidence="3">CAAX amino protease</fullName>
    </submittedName>
</protein>
<name>A0A4Y3PDT6_BREPA</name>
<dbReference type="Proteomes" id="UP000316882">
    <property type="component" value="Unassembled WGS sequence"/>
</dbReference>
<feature type="transmembrane region" description="Helical" evidence="1">
    <location>
        <begin position="114"/>
        <end position="134"/>
    </location>
</feature>
<dbReference type="RefSeq" id="WP_122963608.1">
    <property type="nucleotide sequence ID" value="NZ_BJMH01000009.1"/>
</dbReference>
<dbReference type="EMBL" id="BJMH01000009">
    <property type="protein sequence ID" value="GEB32680.1"/>
    <property type="molecule type" value="Genomic_DNA"/>
</dbReference>
<keyword evidence="1" id="KW-1133">Transmembrane helix</keyword>
<keyword evidence="4" id="KW-1185">Reference proteome</keyword>
<accession>A0A4Y3PDT6</accession>
<dbReference type="GO" id="GO:0080120">
    <property type="term" value="P:CAAX-box protein maturation"/>
    <property type="evidence" value="ECO:0007669"/>
    <property type="project" value="UniProtKB-ARBA"/>
</dbReference>
<dbReference type="Pfam" id="PF02517">
    <property type="entry name" value="Rce1-like"/>
    <property type="match status" value="1"/>
</dbReference>
<evidence type="ECO:0000313" key="3">
    <source>
        <dbReference type="EMBL" id="GEB32680.1"/>
    </source>
</evidence>
<keyword evidence="1" id="KW-0472">Membrane</keyword>
<feature type="transmembrane region" description="Helical" evidence="1">
    <location>
        <begin position="141"/>
        <end position="157"/>
    </location>
</feature>
<comment type="caution">
    <text evidence="3">The sequence shown here is derived from an EMBL/GenBank/DDBJ whole genome shotgun (WGS) entry which is preliminary data.</text>
</comment>
<feature type="transmembrane region" description="Helical" evidence="1">
    <location>
        <begin position="16"/>
        <end position="35"/>
    </location>
</feature>
<dbReference type="InterPro" id="IPR003675">
    <property type="entry name" value="Rce1/LyrA-like_dom"/>
</dbReference>
<gene>
    <name evidence="3" type="ORF">BPA01_22600</name>
</gene>
<feature type="transmembrane region" description="Helical" evidence="1">
    <location>
        <begin position="47"/>
        <end position="69"/>
    </location>
</feature>
<evidence type="ECO:0000259" key="2">
    <source>
        <dbReference type="Pfam" id="PF02517"/>
    </source>
</evidence>
<dbReference type="STRING" id="54914.AV540_05075"/>
<feature type="domain" description="CAAX prenyl protease 2/Lysostaphin resistance protein A-like" evidence="2">
    <location>
        <begin position="95"/>
        <end position="175"/>
    </location>
</feature>
<organism evidence="3 4">
    <name type="scientific">Brevibacillus parabrevis</name>
    <dbReference type="NCBI Taxonomy" id="54914"/>
    <lineage>
        <taxon>Bacteria</taxon>
        <taxon>Bacillati</taxon>
        <taxon>Bacillota</taxon>
        <taxon>Bacilli</taxon>
        <taxon>Bacillales</taxon>
        <taxon>Paenibacillaceae</taxon>
        <taxon>Brevibacillus</taxon>
    </lineage>
</organism>